<dbReference type="EC" id="2.4.1.-" evidence="12"/>
<dbReference type="EMBL" id="JAULSO010000001">
    <property type="protein sequence ID" value="KAK3693577.1"/>
    <property type="molecule type" value="Genomic_DNA"/>
</dbReference>
<evidence type="ECO:0000313" key="13">
    <source>
        <dbReference type="EMBL" id="KAK3693577.1"/>
    </source>
</evidence>
<dbReference type="GO" id="GO:0005789">
    <property type="term" value="C:endoplasmic reticulum membrane"/>
    <property type="evidence" value="ECO:0007669"/>
    <property type="project" value="UniProtKB-SubCell"/>
</dbReference>
<keyword evidence="7 12" id="KW-0256">Endoplasmic reticulum</keyword>
<evidence type="ECO:0000256" key="8">
    <source>
        <dbReference type="ARBA" id="ARBA00022989"/>
    </source>
</evidence>
<sequence length="576" mass="62078">MKLLDAGLSLFIPGLVIAHLILAPYTKVEESFNIQAAHDVLVYGMPTVVINQKLSNTYDHFTFSGVVPRTFLGPVLLAGIAQPIIAVVGFNHAQFVVRAVLGLFNAACLLVFARSIRRAYGVATARWYLLLQASQFHIMFYASRTLPNMFAFGLTTLAFAFLIPDPNPKAIVPRQRLAIVMLVFAAVVFRSEIALLLATTILHLLILPSTSLGRVIPPFAISFLAALVISVPLDSYFWQKPLWPELWGFYYNAVLGSSSAWGVSPFHYYFTSALPRLLLNPLTYTVLIPLALRHPALAPSATRLIVPSLLFVAIYSLQPHKEARFIFYVVPPLTAAAALGANLVFNHRGKSALSAVLALALVASVALSFVASTGMLLLSSLNYPGGEALAFLRETVQASEASSASSALVPAHADVLACMTGVTLFGTAIGSAAPSLGVSKGNLICKRQTGAEHGGVSLVLDKTEDEAVLAQGEFWRRFDYVLAEDTAKVRGGAWEAIGVVKGYAGVEFQLSGKGGQGVDEEAETPPVVGRGAAVARWKRRVRALTGGRWVGPRMVPRIYILKRIKDGERLRKTVGA</sequence>
<reference evidence="13" key="1">
    <citation type="journal article" date="2023" name="Mol. Phylogenet. Evol.">
        <title>Genome-scale phylogeny and comparative genomics of the fungal order Sordariales.</title>
        <authorList>
            <person name="Hensen N."/>
            <person name="Bonometti L."/>
            <person name="Westerberg I."/>
            <person name="Brannstrom I.O."/>
            <person name="Guillou S."/>
            <person name="Cros-Aarteil S."/>
            <person name="Calhoun S."/>
            <person name="Haridas S."/>
            <person name="Kuo A."/>
            <person name="Mondo S."/>
            <person name="Pangilinan J."/>
            <person name="Riley R."/>
            <person name="LaButti K."/>
            <person name="Andreopoulos B."/>
            <person name="Lipzen A."/>
            <person name="Chen C."/>
            <person name="Yan M."/>
            <person name="Daum C."/>
            <person name="Ng V."/>
            <person name="Clum A."/>
            <person name="Steindorff A."/>
            <person name="Ohm R.A."/>
            <person name="Martin F."/>
            <person name="Silar P."/>
            <person name="Natvig D.O."/>
            <person name="Lalanne C."/>
            <person name="Gautier V."/>
            <person name="Ament-Velasquez S.L."/>
            <person name="Kruys A."/>
            <person name="Hutchinson M.I."/>
            <person name="Powell A.J."/>
            <person name="Barry K."/>
            <person name="Miller A.N."/>
            <person name="Grigoriev I.V."/>
            <person name="Debuchy R."/>
            <person name="Gladieux P."/>
            <person name="Hiltunen Thoren M."/>
            <person name="Johannesson H."/>
        </authorList>
    </citation>
    <scope>NUCLEOTIDE SEQUENCE</scope>
    <source>
        <strain evidence="13">CBS 314.62</strain>
    </source>
</reference>
<evidence type="ECO:0000256" key="9">
    <source>
        <dbReference type="ARBA" id="ARBA00023136"/>
    </source>
</evidence>
<evidence type="ECO:0000256" key="5">
    <source>
        <dbReference type="ARBA" id="ARBA00022679"/>
    </source>
</evidence>
<dbReference type="GO" id="GO:0052917">
    <property type="term" value="F:dol-P-Man:Man(7)GlcNAc(2)-PP-Dol alpha-1,6-mannosyltransferase activity"/>
    <property type="evidence" value="ECO:0007669"/>
    <property type="project" value="UniProtKB-EC"/>
</dbReference>
<protein>
    <recommendedName>
        <fullName evidence="12">Mannosyltransferase</fullName>
        <ecNumber evidence="12">2.4.1.-</ecNumber>
    </recommendedName>
</protein>
<evidence type="ECO:0000256" key="10">
    <source>
        <dbReference type="ARBA" id="ARBA00044721"/>
    </source>
</evidence>
<keyword evidence="8 12" id="KW-1133">Transmembrane helix</keyword>
<evidence type="ECO:0000256" key="12">
    <source>
        <dbReference type="RuleBase" id="RU363075"/>
    </source>
</evidence>
<dbReference type="InterPro" id="IPR005599">
    <property type="entry name" value="GPI_mannosylTrfase"/>
</dbReference>
<name>A0AAE0XIG2_9PEZI</name>
<reference evidence="13" key="2">
    <citation type="submission" date="2023-06" db="EMBL/GenBank/DDBJ databases">
        <authorList>
            <consortium name="Lawrence Berkeley National Laboratory"/>
            <person name="Haridas S."/>
            <person name="Hensen N."/>
            <person name="Bonometti L."/>
            <person name="Westerberg I."/>
            <person name="Brannstrom I.O."/>
            <person name="Guillou S."/>
            <person name="Cros-Aarteil S."/>
            <person name="Calhoun S."/>
            <person name="Kuo A."/>
            <person name="Mondo S."/>
            <person name="Pangilinan J."/>
            <person name="Riley R."/>
            <person name="Labutti K."/>
            <person name="Andreopoulos B."/>
            <person name="Lipzen A."/>
            <person name="Chen C."/>
            <person name="Yanf M."/>
            <person name="Daum C."/>
            <person name="Ng V."/>
            <person name="Clum A."/>
            <person name="Steindorff A."/>
            <person name="Ohm R."/>
            <person name="Martin F."/>
            <person name="Silar P."/>
            <person name="Natvig D."/>
            <person name="Lalanne C."/>
            <person name="Gautier V."/>
            <person name="Ament-Velasquez S.L."/>
            <person name="Kruys A."/>
            <person name="Hutchinson M.I."/>
            <person name="Powell A.J."/>
            <person name="Barry K."/>
            <person name="Miller A.N."/>
            <person name="Grigoriev I.V."/>
            <person name="Debuchy R."/>
            <person name="Gladieux P."/>
            <person name="Thoren M.H."/>
            <person name="Johannesson H."/>
        </authorList>
    </citation>
    <scope>NUCLEOTIDE SEQUENCE</scope>
    <source>
        <strain evidence="13">CBS 314.62</strain>
    </source>
</reference>
<organism evidence="13 14">
    <name type="scientific">Podospora appendiculata</name>
    <dbReference type="NCBI Taxonomy" id="314037"/>
    <lineage>
        <taxon>Eukaryota</taxon>
        <taxon>Fungi</taxon>
        <taxon>Dikarya</taxon>
        <taxon>Ascomycota</taxon>
        <taxon>Pezizomycotina</taxon>
        <taxon>Sordariomycetes</taxon>
        <taxon>Sordariomycetidae</taxon>
        <taxon>Sordariales</taxon>
        <taxon>Podosporaceae</taxon>
        <taxon>Podospora</taxon>
    </lineage>
</organism>
<keyword evidence="4 12" id="KW-0328">Glycosyltransferase</keyword>
<dbReference type="Pfam" id="PF03901">
    <property type="entry name" value="Glyco_transf_22"/>
    <property type="match status" value="1"/>
</dbReference>
<feature type="transmembrane region" description="Helical" evidence="12">
    <location>
        <begin position="6"/>
        <end position="25"/>
    </location>
</feature>
<evidence type="ECO:0000256" key="1">
    <source>
        <dbReference type="ARBA" id="ARBA00004477"/>
    </source>
</evidence>
<comment type="function">
    <text evidence="10">Mannosyltransferase that operates in the biosynthetic pathway of dolichol-linked oligosaccharides, the glycan precursors employed in protein asparagine (N)-glycosylation. The assembly of dolichol-linked oligosaccharides begins on the cytosolic side of the endoplasmic reticulum membrane and finishes in its lumen. The sequential addition of sugars to dolichol pyrophosphate produces dolichol-linked oligosaccharides containing fourteen sugars, including two GlcNAcs, nine mannoses and three glucoses. Once assembled, the oligosaccharide is transferred from the lipid to nascent proteins by oligosaccharyltransferases. In the lumen of the endoplasmic reticulum, adds the eighth mannose residue in an alpha-1,6 linkage onto Man(7)GlcNAc(2)-PP-dolichol to produce Man(8)GlcNAc(2)-PP-dolichol.</text>
</comment>
<feature type="transmembrane region" description="Helical" evidence="12">
    <location>
        <begin position="177"/>
        <end position="207"/>
    </location>
</feature>
<keyword evidence="6 12" id="KW-0812">Transmembrane</keyword>
<evidence type="ECO:0000313" key="14">
    <source>
        <dbReference type="Proteomes" id="UP001270362"/>
    </source>
</evidence>
<keyword evidence="5" id="KW-0808">Transferase</keyword>
<comment type="pathway">
    <text evidence="2">Protein modification; protein glycosylation.</text>
</comment>
<dbReference type="AlphaFoldDB" id="A0AAE0XIG2"/>
<feature type="transmembrane region" description="Helical" evidence="12">
    <location>
        <begin position="325"/>
        <end position="345"/>
    </location>
</feature>
<feature type="transmembrane region" description="Helical" evidence="12">
    <location>
        <begin position="219"/>
        <end position="237"/>
    </location>
</feature>
<comment type="catalytic activity">
    <reaction evidence="11">
        <text>an alpha-D-Man-(1-&gt;2)-alpha-D-Man-(1-&gt;2)-alpha-D-Man-(1-&gt;3)-[alpha-D-Man-(1-&gt;2)-alpha-D-Man-(1-&gt;3)-alpha-D-Man-(1-&gt;6)]-beta-D-Man-(1-&gt;4)-beta-D-GlcNAc-(1-&gt;4)-alpha-D-GlcNAc-diphospho-di-trans,poly-cis-dolichol + a di-trans,poly-cis-dolichyl beta-D-mannosyl phosphate = an alpha-D-Man-(1-&gt;2)-alpha-D-Man-(1-&gt;2)-alpha-D-Man-(1-&gt;3)-[alpha-D-Man-(1-&gt;2)-alpha-D-Man-(1-&gt;3)-[alpha-D-Man-(1-&gt;6)]-alpha-D-Man-(1-&gt;6)]-beta-D-Man-(1-&gt;4)-beta-D-GlcNAc-(1-&gt;4)-alpha-D-GlcNAc-diphospho-di-trans,poly-cis-dolichol + a di-trans,poly-cis-dolichyl phosphate + H(+)</text>
        <dbReference type="Rhea" id="RHEA:29535"/>
        <dbReference type="Rhea" id="RHEA-COMP:19498"/>
        <dbReference type="Rhea" id="RHEA-COMP:19501"/>
        <dbReference type="Rhea" id="RHEA-COMP:19518"/>
        <dbReference type="Rhea" id="RHEA-COMP:19519"/>
        <dbReference type="ChEBI" id="CHEBI:15378"/>
        <dbReference type="ChEBI" id="CHEBI:57683"/>
        <dbReference type="ChEBI" id="CHEBI:58211"/>
        <dbReference type="ChEBI" id="CHEBI:132517"/>
        <dbReference type="ChEBI" id="CHEBI:132519"/>
        <dbReference type="EC" id="2.4.1.260"/>
    </reaction>
    <physiologicalReaction direction="left-to-right" evidence="11">
        <dbReference type="Rhea" id="RHEA:29536"/>
    </physiologicalReaction>
</comment>
<evidence type="ECO:0000256" key="7">
    <source>
        <dbReference type="ARBA" id="ARBA00022824"/>
    </source>
</evidence>
<comment type="caution">
    <text evidence="13">The sequence shown here is derived from an EMBL/GenBank/DDBJ whole genome shotgun (WGS) entry which is preliminary data.</text>
</comment>
<comment type="subcellular location">
    <subcellularLocation>
        <location evidence="1 12">Endoplasmic reticulum membrane</location>
        <topology evidence="1 12">Multi-pass membrane protein</topology>
    </subcellularLocation>
</comment>
<dbReference type="PANTHER" id="PTHR22760">
    <property type="entry name" value="GLYCOSYLTRANSFERASE"/>
    <property type="match status" value="1"/>
</dbReference>
<feature type="transmembrane region" description="Helical" evidence="12">
    <location>
        <begin position="351"/>
        <end position="378"/>
    </location>
</feature>
<evidence type="ECO:0000256" key="6">
    <source>
        <dbReference type="ARBA" id="ARBA00022692"/>
    </source>
</evidence>
<feature type="transmembrane region" description="Helical" evidence="12">
    <location>
        <begin position="71"/>
        <end position="89"/>
    </location>
</feature>
<keyword evidence="9 12" id="KW-0472">Membrane</keyword>
<feature type="transmembrane region" description="Helical" evidence="12">
    <location>
        <begin position="95"/>
        <end position="113"/>
    </location>
</feature>
<dbReference type="GO" id="GO:0006487">
    <property type="term" value="P:protein N-linked glycosylation"/>
    <property type="evidence" value="ECO:0007669"/>
    <property type="project" value="TreeGrafter"/>
</dbReference>
<dbReference type="Proteomes" id="UP001270362">
    <property type="component" value="Unassembled WGS sequence"/>
</dbReference>
<comment type="similarity">
    <text evidence="3 12">Belongs to the glycosyltransferase 22 family.</text>
</comment>
<feature type="transmembrane region" description="Helical" evidence="12">
    <location>
        <begin position="149"/>
        <end position="165"/>
    </location>
</feature>
<feature type="transmembrane region" description="Helical" evidence="12">
    <location>
        <begin position="249"/>
        <end position="270"/>
    </location>
</feature>
<keyword evidence="14" id="KW-1185">Reference proteome</keyword>
<evidence type="ECO:0000256" key="11">
    <source>
        <dbReference type="ARBA" id="ARBA00048899"/>
    </source>
</evidence>
<evidence type="ECO:0000256" key="4">
    <source>
        <dbReference type="ARBA" id="ARBA00022676"/>
    </source>
</evidence>
<gene>
    <name evidence="13" type="ORF">B0T22DRAFT_43610</name>
</gene>
<dbReference type="PANTHER" id="PTHR22760:SF1">
    <property type="entry name" value="DOL-P-MAN:MAN(7)GLCNAC(2)-PP-DOL ALPHA-1,6-MANNOSYLTRANSFERASE"/>
    <property type="match status" value="1"/>
</dbReference>
<evidence type="ECO:0000256" key="3">
    <source>
        <dbReference type="ARBA" id="ARBA00007063"/>
    </source>
</evidence>
<evidence type="ECO:0000256" key="2">
    <source>
        <dbReference type="ARBA" id="ARBA00004922"/>
    </source>
</evidence>
<accession>A0AAE0XIG2</accession>
<proteinExistence type="inferred from homology"/>